<dbReference type="OrthoDB" id="259927at2759"/>
<dbReference type="Proteomes" id="UP000515908">
    <property type="component" value="Chromosome 17"/>
</dbReference>
<organism evidence="5 6">
    <name type="scientific">Angomonas deanei</name>
    <dbReference type="NCBI Taxonomy" id="59799"/>
    <lineage>
        <taxon>Eukaryota</taxon>
        <taxon>Discoba</taxon>
        <taxon>Euglenozoa</taxon>
        <taxon>Kinetoplastea</taxon>
        <taxon>Metakinetoplastina</taxon>
        <taxon>Trypanosomatida</taxon>
        <taxon>Trypanosomatidae</taxon>
        <taxon>Strigomonadinae</taxon>
        <taxon>Angomonas</taxon>
    </lineage>
</organism>
<accession>A0A7G2CKL9</accession>
<evidence type="ECO:0000256" key="1">
    <source>
        <dbReference type="ARBA" id="ARBA00022614"/>
    </source>
</evidence>
<name>A0A7G2CKL9_9TRYP</name>
<evidence type="ECO:0000256" key="2">
    <source>
        <dbReference type="ARBA" id="ARBA00022737"/>
    </source>
</evidence>
<dbReference type="VEuPathDB" id="TriTrypDB:ADEAN_000793900"/>
<dbReference type="Gene3D" id="3.80.10.10">
    <property type="entry name" value="Ribonuclease Inhibitor"/>
    <property type="match status" value="1"/>
</dbReference>
<protein>
    <submittedName>
        <fullName evidence="5">Leucine rich repeat N-terminal domain/Leucine Rich repeat, putative</fullName>
    </submittedName>
</protein>
<gene>
    <name evidence="5" type="ORF">ADEAN_000793900</name>
</gene>
<keyword evidence="3" id="KW-0732">Signal</keyword>
<dbReference type="InterPro" id="IPR050647">
    <property type="entry name" value="Plant_LRR-RLKs"/>
</dbReference>
<feature type="chain" id="PRO_5028889147" evidence="3">
    <location>
        <begin position="25"/>
        <end position="266"/>
    </location>
</feature>
<evidence type="ECO:0000313" key="6">
    <source>
        <dbReference type="Proteomes" id="UP000515908"/>
    </source>
</evidence>
<dbReference type="EMBL" id="LR877161">
    <property type="protein sequence ID" value="CAD2220418.1"/>
    <property type="molecule type" value="Genomic_DNA"/>
</dbReference>
<keyword evidence="6" id="KW-1185">Reference proteome</keyword>
<dbReference type="AlphaFoldDB" id="A0A7G2CKL9"/>
<evidence type="ECO:0000256" key="3">
    <source>
        <dbReference type="SAM" id="SignalP"/>
    </source>
</evidence>
<keyword evidence="1" id="KW-0433">Leucine-rich repeat</keyword>
<reference evidence="5 6" key="1">
    <citation type="submission" date="2020-08" db="EMBL/GenBank/DDBJ databases">
        <authorList>
            <person name="Newling K."/>
            <person name="Davey J."/>
            <person name="Forrester S."/>
        </authorList>
    </citation>
    <scope>NUCLEOTIDE SEQUENCE [LARGE SCALE GENOMIC DNA]</scope>
    <source>
        <strain evidence="6">Crithidia deanei Carvalho (ATCC PRA-265)</strain>
    </source>
</reference>
<dbReference type="Pfam" id="PF08263">
    <property type="entry name" value="LRRNT_2"/>
    <property type="match status" value="1"/>
</dbReference>
<dbReference type="InterPro" id="IPR032675">
    <property type="entry name" value="LRR_dom_sf"/>
</dbReference>
<sequence length="266" mass="27666">MQSLRKITVSVALVFSVFAMPSEGALTAEQTEDTKSFLISIKKTLYPSWDTSAEDYCTWPGVTCDPNTGYATVDLSGKGLSGYAPDANSNNIMIESLDLSGNSGIIGAFKDNWAAMKVLKHLKLSGTGFTRDIPSGWNGMTALVSVDVSNTKACYSLPSWSGLQNLESIDVSNNKLDGAFGGNGWESNPKLTSVNIAGNNFCGCAPTAWKDSAVLSQAVTAGGYSFGPNGCKQCGKPTCPGNGSSITSTSTVAAVSVLAAVVTLLL</sequence>
<feature type="signal peptide" evidence="3">
    <location>
        <begin position="1"/>
        <end position="24"/>
    </location>
</feature>
<evidence type="ECO:0000313" key="5">
    <source>
        <dbReference type="EMBL" id="CAD2220418.1"/>
    </source>
</evidence>
<proteinExistence type="predicted"/>
<dbReference type="PANTHER" id="PTHR48056">
    <property type="entry name" value="LRR RECEPTOR-LIKE SERINE/THREONINE-PROTEIN KINASE-RELATED"/>
    <property type="match status" value="1"/>
</dbReference>
<dbReference type="SUPFAM" id="SSF52058">
    <property type="entry name" value="L domain-like"/>
    <property type="match status" value="1"/>
</dbReference>
<keyword evidence="2" id="KW-0677">Repeat</keyword>
<feature type="domain" description="Leucine-rich repeat-containing N-terminal plant-type" evidence="4">
    <location>
        <begin position="38"/>
        <end position="65"/>
    </location>
</feature>
<evidence type="ECO:0000259" key="4">
    <source>
        <dbReference type="Pfam" id="PF08263"/>
    </source>
</evidence>
<dbReference type="InterPro" id="IPR013210">
    <property type="entry name" value="LRR_N_plant-typ"/>
</dbReference>